<dbReference type="Proteomes" id="UP000195897">
    <property type="component" value="Unassembled WGS sequence"/>
</dbReference>
<evidence type="ECO:0000256" key="2">
    <source>
        <dbReference type="SAM" id="Phobius"/>
    </source>
</evidence>
<dbReference type="EMBL" id="NFKK01000009">
    <property type="protein sequence ID" value="OUP52562.1"/>
    <property type="molecule type" value="Genomic_DNA"/>
</dbReference>
<dbReference type="RefSeq" id="WP_087373081.1">
    <property type="nucleotide sequence ID" value="NZ_JBKTCX010000012.1"/>
</dbReference>
<protein>
    <recommendedName>
        <fullName evidence="5">Stage III sporulation protein AH</fullName>
    </recommendedName>
</protein>
<accession>A0A1Y4LEP8</accession>
<dbReference type="Gene3D" id="1.10.287.4300">
    <property type="entry name" value="Stage III sporulation protein AH-like"/>
    <property type="match status" value="1"/>
</dbReference>
<dbReference type="AlphaFoldDB" id="A0A1Y4LEP8"/>
<name>A0A1Y4LEP8_9FIRM</name>
<feature type="transmembrane region" description="Helical" evidence="2">
    <location>
        <begin position="9"/>
        <end position="26"/>
    </location>
</feature>
<comment type="caution">
    <text evidence="3">The sequence shown here is derived from an EMBL/GenBank/DDBJ whole genome shotgun (WGS) entry which is preliminary data.</text>
</comment>
<evidence type="ECO:0000313" key="4">
    <source>
        <dbReference type="Proteomes" id="UP000195897"/>
    </source>
</evidence>
<keyword evidence="2" id="KW-1133">Transmembrane helix</keyword>
<keyword evidence="2" id="KW-0812">Transmembrane</keyword>
<evidence type="ECO:0000313" key="3">
    <source>
        <dbReference type="EMBL" id="OUP52562.1"/>
    </source>
</evidence>
<keyword evidence="2" id="KW-0472">Membrane</keyword>
<dbReference type="InterPro" id="IPR024232">
    <property type="entry name" value="SpoIIIAH"/>
</dbReference>
<proteinExistence type="predicted"/>
<sequence length="187" mass="19739">MATGKKRGLVYGVIGVMLCAAIYLNWSYVQSPEELLVAGQADAELSGASVMQSGSEEETAAEEQATVTSGSDYFAQSRLAREQARDEAISILQTSLQDEKADEKTKEDAAGQISQLADDSVTEARVESLIKAKGYADAVVFVSAEAVNVIIQPPEAGFQAEDAAVVRDIVMSETGASADQIKIVEAS</sequence>
<organism evidence="3 4">
    <name type="scientific">Butyricicoccus pullicaecorum</name>
    <dbReference type="NCBI Taxonomy" id="501571"/>
    <lineage>
        <taxon>Bacteria</taxon>
        <taxon>Bacillati</taxon>
        <taxon>Bacillota</taxon>
        <taxon>Clostridia</taxon>
        <taxon>Eubacteriales</taxon>
        <taxon>Butyricicoccaceae</taxon>
        <taxon>Butyricicoccus</taxon>
    </lineage>
</organism>
<reference evidence="4" key="1">
    <citation type="submission" date="2017-04" db="EMBL/GenBank/DDBJ databases">
        <title>Function of individual gut microbiota members based on whole genome sequencing of pure cultures obtained from chicken caecum.</title>
        <authorList>
            <person name="Medvecky M."/>
            <person name="Cejkova D."/>
            <person name="Polansky O."/>
            <person name="Karasova D."/>
            <person name="Kubasova T."/>
            <person name="Cizek A."/>
            <person name="Rychlik I."/>
        </authorList>
    </citation>
    <scope>NUCLEOTIDE SEQUENCE [LARGE SCALE GENOMIC DNA]</scope>
    <source>
        <strain evidence="4">An180</strain>
    </source>
</reference>
<dbReference type="Pfam" id="PF12685">
    <property type="entry name" value="SpoIIIAH"/>
    <property type="match status" value="1"/>
</dbReference>
<evidence type="ECO:0008006" key="5">
    <source>
        <dbReference type="Google" id="ProtNLM"/>
    </source>
</evidence>
<gene>
    <name evidence="3" type="ORF">B5F17_08750</name>
</gene>
<dbReference type="InterPro" id="IPR038503">
    <property type="entry name" value="SpoIIIAH_sf"/>
</dbReference>
<evidence type="ECO:0000256" key="1">
    <source>
        <dbReference type="SAM" id="MobiDB-lite"/>
    </source>
</evidence>
<feature type="region of interest" description="Disordered" evidence="1">
    <location>
        <begin position="48"/>
        <end position="67"/>
    </location>
</feature>